<evidence type="ECO:0000313" key="1">
    <source>
        <dbReference type="EMBL" id="MDR6245681.1"/>
    </source>
</evidence>
<dbReference type="Proteomes" id="UP001185028">
    <property type="component" value="Unassembled WGS sequence"/>
</dbReference>
<protein>
    <submittedName>
        <fullName evidence="1">Uncharacterized protein</fullName>
    </submittedName>
</protein>
<sequence>MGYYFNGILTSMEAWTTYKAKYEHLCAIELYQHIVAIPISDDFYDELNNEQAVKVQNYDYLIESIKQLCSDFSMISRTAYIEVEYFGGVGTQNAIVWDATHIIFEDTSSEHAVNKALQQLGVVRTDDHDEFDTVKLGRHRSTERWLKEEKHLQ</sequence>
<dbReference type="RefSeq" id="WP_188777677.1">
    <property type="nucleotide sequence ID" value="NZ_BMMB01000011.1"/>
</dbReference>
<name>A0ABU1J2G1_9BACL</name>
<keyword evidence="2" id="KW-1185">Reference proteome</keyword>
<dbReference type="EMBL" id="JAVDQH010000016">
    <property type="protein sequence ID" value="MDR6245681.1"/>
    <property type="molecule type" value="Genomic_DNA"/>
</dbReference>
<organism evidence="1 2">
    <name type="scientific">Paenibacillus hunanensis</name>
    <dbReference type="NCBI Taxonomy" id="539262"/>
    <lineage>
        <taxon>Bacteria</taxon>
        <taxon>Bacillati</taxon>
        <taxon>Bacillota</taxon>
        <taxon>Bacilli</taxon>
        <taxon>Bacillales</taxon>
        <taxon>Paenibacillaceae</taxon>
        <taxon>Paenibacillus</taxon>
    </lineage>
</organism>
<accession>A0ABU1J2G1</accession>
<proteinExistence type="predicted"/>
<evidence type="ECO:0000313" key="2">
    <source>
        <dbReference type="Proteomes" id="UP001185028"/>
    </source>
</evidence>
<gene>
    <name evidence="1" type="ORF">JOC58_003594</name>
</gene>
<comment type="caution">
    <text evidence="1">The sequence shown here is derived from an EMBL/GenBank/DDBJ whole genome shotgun (WGS) entry which is preliminary data.</text>
</comment>
<reference evidence="1 2" key="1">
    <citation type="submission" date="2023-07" db="EMBL/GenBank/DDBJ databases">
        <title>Genomic Encyclopedia of Type Strains, Phase IV (KMG-IV): sequencing the most valuable type-strain genomes for metagenomic binning, comparative biology and taxonomic classification.</title>
        <authorList>
            <person name="Goeker M."/>
        </authorList>
    </citation>
    <scope>NUCLEOTIDE SEQUENCE [LARGE SCALE GENOMIC DNA]</scope>
    <source>
        <strain evidence="1 2">DSM 22170</strain>
    </source>
</reference>